<keyword evidence="1" id="KW-0732">Signal</keyword>
<feature type="signal peptide" evidence="1">
    <location>
        <begin position="1"/>
        <end position="23"/>
    </location>
</feature>
<dbReference type="RefSeq" id="WP_115365909.1">
    <property type="nucleotide sequence ID" value="NZ_QBKA01000002.1"/>
</dbReference>
<evidence type="ECO:0000313" key="4">
    <source>
        <dbReference type="Proteomes" id="UP000253727"/>
    </source>
</evidence>
<evidence type="ECO:0000256" key="1">
    <source>
        <dbReference type="SAM" id="SignalP"/>
    </source>
</evidence>
<dbReference type="Pfam" id="PF13462">
    <property type="entry name" value="Thioredoxin_4"/>
    <property type="match status" value="1"/>
</dbReference>
<gene>
    <name evidence="3" type="ORF">HME9302_00767</name>
</gene>
<accession>A0A369Q8J1</accession>
<keyword evidence="4" id="KW-1185">Reference proteome</keyword>
<protein>
    <recommendedName>
        <fullName evidence="2">Thioredoxin-like fold domain-containing protein</fullName>
    </recommendedName>
</protein>
<evidence type="ECO:0000313" key="3">
    <source>
        <dbReference type="EMBL" id="RDC59577.1"/>
    </source>
</evidence>
<feature type="domain" description="Thioredoxin-like fold" evidence="2">
    <location>
        <begin position="36"/>
        <end position="224"/>
    </location>
</feature>
<dbReference type="OrthoDB" id="8478320at2"/>
<dbReference type="SUPFAM" id="SSF52833">
    <property type="entry name" value="Thioredoxin-like"/>
    <property type="match status" value="1"/>
</dbReference>
<dbReference type="EMBL" id="QBKA01000002">
    <property type="protein sequence ID" value="RDC59577.1"/>
    <property type="molecule type" value="Genomic_DNA"/>
</dbReference>
<dbReference type="Gene3D" id="3.40.30.10">
    <property type="entry name" value="Glutaredoxin"/>
    <property type="match status" value="1"/>
</dbReference>
<comment type="caution">
    <text evidence="3">The sequence shown here is derived from an EMBL/GenBank/DDBJ whole genome shotgun (WGS) entry which is preliminary data.</text>
</comment>
<sequence>MKATLRRIATTTMLALFALPAMASAQNWNATVEKIEGGHLIGNPEAEVELVEFVSYTCPHCAQFTKDGEGALRLVYIRSGRLSLQIRHFIRDDIDLTVALLARCGTTDKFVQNHTAFMLSQPTWLAEVSKMSAAQRQRWAVGTGADRRRAIASDLRFYRIMERRGYQRNDIDRCLADAAEVTSLQAADEANRAEFGVAGTPSFMVDGILLAGTHDWAMLQPQLDARF</sequence>
<organism evidence="3 4">
    <name type="scientific">Alteripontixanthobacter maritimus</name>
    <dbReference type="NCBI Taxonomy" id="2161824"/>
    <lineage>
        <taxon>Bacteria</taxon>
        <taxon>Pseudomonadati</taxon>
        <taxon>Pseudomonadota</taxon>
        <taxon>Alphaproteobacteria</taxon>
        <taxon>Sphingomonadales</taxon>
        <taxon>Erythrobacteraceae</taxon>
        <taxon>Alteripontixanthobacter</taxon>
    </lineage>
</organism>
<dbReference type="Gene3D" id="1.10.40.110">
    <property type="match status" value="1"/>
</dbReference>
<dbReference type="Proteomes" id="UP000253727">
    <property type="component" value="Unassembled WGS sequence"/>
</dbReference>
<dbReference type="InterPro" id="IPR036249">
    <property type="entry name" value="Thioredoxin-like_sf"/>
</dbReference>
<feature type="chain" id="PRO_5016662754" description="Thioredoxin-like fold domain-containing protein" evidence="1">
    <location>
        <begin position="24"/>
        <end position="227"/>
    </location>
</feature>
<evidence type="ECO:0000259" key="2">
    <source>
        <dbReference type="Pfam" id="PF13462"/>
    </source>
</evidence>
<proteinExistence type="predicted"/>
<reference evidence="3 4" key="1">
    <citation type="submission" date="2018-04" db="EMBL/GenBank/DDBJ databases">
        <title>Altererythrobacter sp. HME9302 genome sequencing and assembly.</title>
        <authorList>
            <person name="Kang H."/>
            <person name="Kim H."/>
            <person name="Joh K."/>
        </authorList>
    </citation>
    <scope>NUCLEOTIDE SEQUENCE [LARGE SCALE GENOMIC DNA]</scope>
    <source>
        <strain evidence="3 4">HME9302</strain>
    </source>
</reference>
<dbReference type="AlphaFoldDB" id="A0A369Q8J1"/>
<dbReference type="InterPro" id="IPR012336">
    <property type="entry name" value="Thioredoxin-like_fold"/>
</dbReference>
<name>A0A369Q8J1_9SPHN</name>